<evidence type="ECO:0000256" key="8">
    <source>
        <dbReference type="PROSITE-ProRule" id="PRU00779"/>
    </source>
</evidence>
<evidence type="ECO:0000256" key="3">
    <source>
        <dbReference type="ARBA" id="ARBA00022801"/>
    </source>
</evidence>
<dbReference type="GO" id="GO:0016020">
    <property type="term" value="C:membrane"/>
    <property type="evidence" value="ECO:0007669"/>
    <property type="project" value="UniProtKB-SubCell"/>
</dbReference>
<dbReference type="GO" id="GO:0005975">
    <property type="term" value="P:carbohydrate metabolic process"/>
    <property type="evidence" value="ECO:0007669"/>
    <property type="project" value="InterPro"/>
</dbReference>
<dbReference type="InterPro" id="IPR048395">
    <property type="entry name" value="Glyco_hydro_31_C"/>
</dbReference>
<dbReference type="FunFam" id="2.60.40.1180:FF:000001">
    <property type="entry name" value="Maltase-glucoamylase, intestinal"/>
    <property type="match status" value="1"/>
</dbReference>
<feature type="domain" description="P-type" evidence="11">
    <location>
        <begin position="20"/>
        <end position="72"/>
    </location>
</feature>
<dbReference type="PROSITE" id="PS51448">
    <property type="entry name" value="P_TREFOIL_2"/>
    <property type="match status" value="1"/>
</dbReference>
<evidence type="ECO:0000256" key="9">
    <source>
        <dbReference type="RuleBase" id="RU361185"/>
    </source>
</evidence>
<dbReference type="EMBL" id="REGN01000640">
    <property type="protein sequence ID" value="RNA40465.1"/>
    <property type="molecule type" value="Genomic_DNA"/>
</dbReference>
<evidence type="ECO:0000259" key="11">
    <source>
        <dbReference type="PROSITE" id="PS51448"/>
    </source>
</evidence>
<dbReference type="FunFam" id="3.20.20.80:FF:000016">
    <property type="entry name" value="Maltase-glucoamylase, intestinal"/>
    <property type="match status" value="1"/>
</dbReference>
<evidence type="ECO:0000256" key="4">
    <source>
        <dbReference type="ARBA" id="ARBA00023136"/>
    </source>
</evidence>
<dbReference type="Proteomes" id="UP000276133">
    <property type="component" value="Unassembled WGS sequence"/>
</dbReference>
<evidence type="ECO:0000256" key="5">
    <source>
        <dbReference type="ARBA" id="ARBA00023157"/>
    </source>
</evidence>
<evidence type="ECO:0000256" key="1">
    <source>
        <dbReference type="ARBA" id="ARBA00004370"/>
    </source>
</evidence>
<dbReference type="SUPFAM" id="SSF51011">
    <property type="entry name" value="Glycosyl hydrolase domain"/>
    <property type="match status" value="1"/>
</dbReference>
<dbReference type="PANTHER" id="PTHR22762:SF131">
    <property type="entry name" value="GLYCOSIDE HYDROLASE FAMILY 31 N-TERMINAL DOMAIN-CONTAINING PROTEIN"/>
    <property type="match status" value="1"/>
</dbReference>
<dbReference type="GO" id="GO:0004558">
    <property type="term" value="F:alpha-1,4-glucosidase activity"/>
    <property type="evidence" value="ECO:0007669"/>
    <property type="project" value="TreeGrafter"/>
</dbReference>
<gene>
    <name evidence="12" type="ORF">BpHYR1_036967</name>
</gene>
<dbReference type="InterPro" id="IPR030458">
    <property type="entry name" value="Glyco_hydro_31_AS"/>
</dbReference>
<dbReference type="PROSITE" id="PS00129">
    <property type="entry name" value="GLYCOSYL_HYDROL_F31_1"/>
    <property type="match status" value="1"/>
</dbReference>
<dbReference type="SMART" id="SM00018">
    <property type="entry name" value="PD"/>
    <property type="match status" value="1"/>
</dbReference>
<evidence type="ECO:0000256" key="6">
    <source>
        <dbReference type="ARBA" id="ARBA00023180"/>
    </source>
</evidence>
<accession>A0A3M7SXP9</accession>
<keyword evidence="7 9" id="KW-0326">Glycosidase</keyword>
<keyword evidence="4" id="KW-0472">Membrane</keyword>
<dbReference type="OrthoDB" id="5839090at2759"/>
<evidence type="ECO:0000256" key="2">
    <source>
        <dbReference type="ARBA" id="ARBA00007806"/>
    </source>
</evidence>
<dbReference type="STRING" id="10195.A0A3M7SXP9"/>
<comment type="subcellular location">
    <subcellularLocation>
        <location evidence="1">Membrane</location>
    </subcellularLocation>
</comment>
<dbReference type="Gene3D" id="3.20.20.80">
    <property type="entry name" value="Glycosidases"/>
    <property type="match status" value="1"/>
</dbReference>
<dbReference type="InterPro" id="IPR013780">
    <property type="entry name" value="Glyco_hydro_b"/>
</dbReference>
<dbReference type="Pfam" id="PF21365">
    <property type="entry name" value="Glyco_hydro_31_3rd"/>
    <property type="match status" value="1"/>
</dbReference>
<dbReference type="InterPro" id="IPR044913">
    <property type="entry name" value="P_trefoil_dom_sf"/>
</dbReference>
<dbReference type="Pfam" id="PF00088">
    <property type="entry name" value="Trefoil"/>
    <property type="match status" value="1"/>
</dbReference>
<dbReference type="Pfam" id="PF01055">
    <property type="entry name" value="Glyco_hydro_31_2nd"/>
    <property type="match status" value="1"/>
</dbReference>
<dbReference type="GO" id="GO:0030246">
    <property type="term" value="F:carbohydrate binding"/>
    <property type="evidence" value="ECO:0007669"/>
    <property type="project" value="InterPro"/>
</dbReference>
<evidence type="ECO:0000313" key="12">
    <source>
        <dbReference type="EMBL" id="RNA40465.1"/>
    </source>
</evidence>
<comment type="caution">
    <text evidence="8">Lacks conserved residue(s) required for the propagation of feature annotation.</text>
</comment>
<dbReference type="InterPro" id="IPR000322">
    <property type="entry name" value="Glyco_hydro_31_TIM"/>
</dbReference>
<name>A0A3M7SXP9_BRAPC</name>
<proteinExistence type="inferred from homology"/>
<dbReference type="Pfam" id="PF13802">
    <property type="entry name" value="Gal_mutarotas_2"/>
    <property type="match status" value="1"/>
</dbReference>
<dbReference type="AlphaFoldDB" id="A0A3M7SXP9"/>
<feature type="chain" id="PRO_5018149270" evidence="10">
    <location>
        <begin position="18"/>
        <end position="886"/>
    </location>
</feature>
<dbReference type="InterPro" id="IPR025887">
    <property type="entry name" value="Glyco_hydro_31_N_dom"/>
</dbReference>
<keyword evidence="6" id="KW-0325">Glycoprotein</keyword>
<keyword evidence="10" id="KW-0732">Signal</keyword>
<feature type="signal peptide" evidence="10">
    <location>
        <begin position="1"/>
        <end position="17"/>
    </location>
</feature>
<dbReference type="SUPFAM" id="SSF74650">
    <property type="entry name" value="Galactose mutarotase-like"/>
    <property type="match status" value="1"/>
</dbReference>
<evidence type="ECO:0000256" key="7">
    <source>
        <dbReference type="ARBA" id="ARBA00023295"/>
    </source>
</evidence>
<dbReference type="PANTHER" id="PTHR22762">
    <property type="entry name" value="ALPHA-GLUCOSIDASE"/>
    <property type="match status" value="1"/>
</dbReference>
<keyword evidence="5" id="KW-1015">Disulfide bond</keyword>
<dbReference type="InterPro" id="IPR017853">
    <property type="entry name" value="GH"/>
</dbReference>
<dbReference type="CDD" id="cd06602">
    <property type="entry name" value="GH31_MGAM_SI_GAA"/>
    <property type="match status" value="1"/>
</dbReference>
<dbReference type="SUPFAM" id="SSF51445">
    <property type="entry name" value="(Trans)glycosidases"/>
    <property type="match status" value="1"/>
</dbReference>
<dbReference type="CDD" id="cd14752">
    <property type="entry name" value="GH31_N"/>
    <property type="match status" value="1"/>
</dbReference>
<dbReference type="CDD" id="cd00111">
    <property type="entry name" value="Trefoil"/>
    <property type="match status" value="1"/>
</dbReference>
<dbReference type="InterPro" id="IPR011013">
    <property type="entry name" value="Gal_mutarotase_sf_dom"/>
</dbReference>
<reference evidence="12 13" key="1">
    <citation type="journal article" date="2018" name="Sci. Rep.">
        <title>Genomic signatures of local adaptation to the degree of environmental predictability in rotifers.</title>
        <authorList>
            <person name="Franch-Gras L."/>
            <person name="Hahn C."/>
            <person name="Garcia-Roger E.M."/>
            <person name="Carmona M.J."/>
            <person name="Serra M."/>
            <person name="Gomez A."/>
        </authorList>
    </citation>
    <scope>NUCLEOTIDE SEQUENCE [LARGE SCALE GENOMIC DNA]</scope>
    <source>
        <strain evidence="12">HYR1</strain>
    </source>
</reference>
<comment type="similarity">
    <text evidence="2 9">Belongs to the glycosyl hydrolase 31 family.</text>
</comment>
<dbReference type="Gene3D" id="2.60.40.1760">
    <property type="entry name" value="glycosyl hydrolase (family 31)"/>
    <property type="match status" value="1"/>
</dbReference>
<comment type="caution">
    <text evidence="12">The sequence shown here is derived from an EMBL/GenBank/DDBJ whole genome shotgun (WGS) entry which is preliminary data.</text>
</comment>
<protein>
    <submittedName>
        <fullName evidence="12">Lysosomal alpha-glucosidase-like</fullName>
    </submittedName>
</protein>
<evidence type="ECO:0000313" key="13">
    <source>
        <dbReference type="Proteomes" id="UP000276133"/>
    </source>
</evidence>
<organism evidence="12 13">
    <name type="scientific">Brachionus plicatilis</name>
    <name type="common">Marine rotifer</name>
    <name type="synonym">Brachionus muelleri</name>
    <dbReference type="NCBI Taxonomy" id="10195"/>
    <lineage>
        <taxon>Eukaryota</taxon>
        <taxon>Metazoa</taxon>
        <taxon>Spiralia</taxon>
        <taxon>Gnathifera</taxon>
        <taxon>Rotifera</taxon>
        <taxon>Eurotatoria</taxon>
        <taxon>Monogononta</taxon>
        <taxon>Pseudotrocha</taxon>
        <taxon>Ploima</taxon>
        <taxon>Brachionidae</taxon>
        <taxon>Brachionus</taxon>
    </lineage>
</organism>
<sequence length="886" mass="101927">MLYYIGVFLIILNCVTGHNLQCDKIDNNNRFDCFPEYGSNQEDCERRGCCWSPPFGLKHNSNINTPYCYFPSDFPDYQVSSSQSLDNTLTYSLHKLNSTFRQKEILKLEARIVYDTKNRLRVQITDATKKRYQVPVFNNNYKAYEKMKRTDDTDYQIFVNKDPFAIKIYRKSSGRLIFDTSVAPLIYADQYIQFSTRLVSKIFYGIGEHQDSLAHEADWNRYTFWNRDIPPTVNTNLYGTHPFYMSLDQDGTAMGFYLLNSNAMDINVNPTPALTFITIGGIIDFYVYLGPSPSEVVAQHLDVVGRPQMPQYFTLGFHLCRWGYFTSEKLFEVIKRNRAIRIPYDVQWTDIDAMSQRLDWTYDKQNFSSLAQVIADLHAHDQYYVNIIDPAISNTPGYYPYESGLRQNVFIKPLNGSEPLIGVVWPGTTVFPDFTNPNTSVWWFEQAKNFHNQIPYDGIWIDMNEPSSFVDGSVHGCAGNQYDKPPYVPKVVGGALSSKTVCPSAQQHLSNHYNLHNLYGHFEAIATYNALRSIIKNKRPFILTRSSFGGTGQYAAHWSGDNRATWEDMYYSIPNMLSFNMFGIVQVGSDICGFSGDTNEELCVRWMQLGSFYPFMRNHNDDVSRDQDPAVFGKVAQDIIKKALLTRYTLLPYFYHLFYRSSQFGETVVRPMFFEFVRELPTHSIDRQFMVGPALLVTPVLEAAVDHVVGYFPNDTWYDFYNGHQLDISKGQYINLEAPITDINVHVRGGYVVPFQHPGLTTAQSRKNPFGLLVALKQNGTNKCAFGSLYWDDGQSLSSVDEQVFNYFNFMADQNGLTISRVRQGYDAKMILGHVKVYGVDKQVKMVTINGEMYDNFVYDDLNLVLEIKFIQVDMLLNKFISIFWS</sequence>
<keyword evidence="3 9" id="KW-0378">Hydrolase</keyword>
<dbReference type="Gene3D" id="2.60.40.1180">
    <property type="entry name" value="Golgi alpha-mannosidase II"/>
    <property type="match status" value="2"/>
</dbReference>
<dbReference type="InterPro" id="IPR000519">
    <property type="entry name" value="P_trefoil_dom"/>
</dbReference>
<evidence type="ECO:0000256" key="10">
    <source>
        <dbReference type="SAM" id="SignalP"/>
    </source>
</evidence>
<dbReference type="Gene3D" id="4.10.110.10">
    <property type="entry name" value="Spasmolytic Protein, domain 1"/>
    <property type="match status" value="1"/>
</dbReference>
<keyword evidence="13" id="KW-1185">Reference proteome</keyword>